<evidence type="ECO:0000313" key="2">
    <source>
        <dbReference type="EMBL" id="CAK5281186.1"/>
    </source>
</evidence>
<protein>
    <submittedName>
        <fullName evidence="2">Uncharacterized protein</fullName>
    </submittedName>
</protein>
<dbReference type="Proteomes" id="UP001295794">
    <property type="component" value="Unassembled WGS sequence"/>
</dbReference>
<evidence type="ECO:0000256" key="1">
    <source>
        <dbReference type="SAM" id="MobiDB-lite"/>
    </source>
</evidence>
<sequence>MPLSKEDLGGLITARTAFIQDDAYSIPDFTSVIELHTEDGSQERADWLSHIDALSIAIEERMEPPPPPGLARDSPPKKAPVKGKKLKLASAEEPRNISDVLGGSEAFQRRLAERKQRMLDLEANGAEDSSRTKKKTAGRPRDTLVDDLIVTESYKVDGKQKVYTYCIACDHCEVFRNPGRIRKHAAIDCKEIAKLFPKLHKEVCEVLAANSKGTLPRVRTIVKTAAVSPIAPPGAMATMPMDDMDADRGASATDVEMLEPTGLSSAGSTHHGTIREYFEPIKMTDVRQAALDLALFQLVICAALPFSFVKNPWLVNLLLIAVPNYITPERTAFFTRQIADQVAAFKMHLQAFLQNRFYLTLSLDGWSSRGNDEIYTFHTTLPSRRSIFTLGHVFKAVSVTADALVSVDRLATRRTLHQLCKGVFLRFLQSLLLNHSVYRVAVDSVALSRT</sequence>
<evidence type="ECO:0000313" key="3">
    <source>
        <dbReference type="Proteomes" id="UP001295794"/>
    </source>
</evidence>
<accession>A0AAD2Q6C8</accession>
<dbReference type="AlphaFoldDB" id="A0AAD2Q6C8"/>
<feature type="region of interest" description="Disordered" evidence="1">
    <location>
        <begin position="121"/>
        <end position="140"/>
    </location>
</feature>
<organism evidence="2 3">
    <name type="scientific">Mycena citricolor</name>
    <dbReference type="NCBI Taxonomy" id="2018698"/>
    <lineage>
        <taxon>Eukaryota</taxon>
        <taxon>Fungi</taxon>
        <taxon>Dikarya</taxon>
        <taxon>Basidiomycota</taxon>
        <taxon>Agaricomycotina</taxon>
        <taxon>Agaricomycetes</taxon>
        <taxon>Agaricomycetidae</taxon>
        <taxon>Agaricales</taxon>
        <taxon>Marasmiineae</taxon>
        <taxon>Mycenaceae</taxon>
        <taxon>Mycena</taxon>
    </lineage>
</organism>
<keyword evidence="3" id="KW-1185">Reference proteome</keyword>
<feature type="region of interest" description="Disordered" evidence="1">
    <location>
        <begin position="61"/>
        <end position="90"/>
    </location>
</feature>
<gene>
    <name evidence="2" type="ORF">MYCIT1_LOCUS32113</name>
</gene>
<comment type="caution">
    <text evidence="2">The sequence shown here is derived from an EMBL/GenBank/DDBJ whole genome shotgun (WGS) entry which is preliminary data.</text>
</comment>
<dbReference type="EMBL" id="CAVNYO010000444">
    <property type="protein sequence ID" value="CAK5281186.1"/>
    <property type="molecule type" value="Genomic_DNA"/>
</dbReference>
<reference evidence="2" key="1">
    <citation type="submission" date="2023-11" db="EMBL/GenBank/DDBJ databases">
        <authorList>
            <person name="De Vega J J."/>
            <person name="De Vega J J."/>
        </authorList>
    </citation>
    <scope>NUCLEOTIDE SEQUENCE</scope>
</reference>
<name>A0AAD2Q6C8_9AGAR</name>
<proteinExistence type="predicted"/>